<dbReference type="PANTHER" id="PTHR43798:SF33">
    <property type="entry name" value="HYDROLASE, PUTATIVE (AFU_ORTHOLOGUE AFUA_2G14860)-RELATED"/>
    <property type="match status" value="1"/>
</dbReference>
<dbReference type="PRINTS" id="PR00111">
    <property type="entry name" value="ABHYDROLASE"/>
</dbReference>
<dbReference type="Gene3D" id="3.40.50.1820">
    <property type="entry name" value="alpha/beta hydrolase"/>
    <property type="match status" value="1"/>
</dbReference>
<accession>A0A7W3P853</accession>
<dbReference type="SUPFAM" id="SSF53474">
    <property type="entry name" value="alpha/beta-Hydrolases"/>
    <property type="match status" value="1"/>
</dbReference>
<organism evidence="2 3">
    <name type="scientific">Nocardioides ginsengisegetis</name>
    <dbReference type="NCBI Taxonomy" id="661491"/>
    <lineage>
        <taxon>Bacteria</taxon>
        <taxon>Bacillati</taxon>
        <taxon>Actinomycetota</taxon>
        <taxon>Actinomycetes</taxon>
        <taxon>Propionibacteriales</taxon>
        <taxon>Nocardioidaceae</taxon>
        <taxon>Nocardioides</taxon>
    </lineage>
</organism>
<dbReference type="EMBL" id="JACGXA010000001">
    <property type="protein sequence ID" value="MBA8802107.1"/>
    <property type="molecule type" value="Genomic_DNA"/>
</dbReference>
<gene>
    <name evidence="2" type="ORF">FB382_000398</name>
</gene>
<dbReference type="AlphaFoldDB" id="A0A7W3P853"/>
<dbReference type="InterPro" id="IPR029058">
    <property type="entry name" value="AB_hydrolase_fold"/>
</dbReference>
<comment type="caution">
    <text evidence="2">The sequence shown here is derived from an EMBL/GenBank/DDBJ whole genome shotgun (WGS) entry which is preliminary data.</text>
</comment>
<feature type="domain" description="AB hydrolase-1" evidence="1">
    <location>
        <begin position="22"/>
        <end position="252"/>
    </location>
</feature>
<evidence type="ECO:0000313" key="3">
    <source>
        <dbReference type="Proteomes" id="UP000580910"/>
    </source>
</evidence>
<dbReference type="GO" id="GO:0003824">
    <property type="term" value="F:catalytic activity"/>
    <property type="evidence" value="ECO:0007669"/>
    <property type="project" value="UniProtKB-ARBA"/>
</dbReference>
<name>A0A7W3P853_9ACTN</name>
<protein>
    <submittedName>
        <fullName evidence="2">Pimeloyl-ACP methyl ester carboxylesterase</fullName>
    </submittedName>
</protein>
<reference evidence="2 3" key="1">
    <citation type="submission" date="2020-07" db="EMBL/GenBank/DDBJ databases">
        <title>Sequencing the genomes of 1000 actinobacteria strains.</title>
        <authorList>
            <person name="Klenk H.-P."/>
        </authorList>
    </citation>
    <scope>NUCLEOTIDE SEQUENCE [LARGE SCALE GENOMIC DNA]</scope>
    <source>
        <strain evidence="2 3">DSM 21349</strain>
    </source>
</reference>
<dbReference type="GO" id="GO:0016020">
    <property type="term" value="C:membrane"/>
    <property type="evidence" value="ECO:0007669"/>
    <property type="project" value="TreeGrafter"/>
</dbReference>
<keyword evidence="3" id="KW-1185">Reference proteome</keyword>
<evidence type="ECO:0000259" key="1">
    <source>
        <dbReference type="Pfam" id="PF12697"/>
    </source>
</evidence>
<dbReference type="InterPro" id="IPR050266">
    <property type="entry name" value="AB_hydrolase_sf"/>
</dbReference>
<dbReference type="InterPro" id="IPR000073">
    <property type="entry name" value="AB_hydrolase_1"/>
</dbReference>
<evidence type="ECO:0000313" key="2">
    <source>
        <dbReference type="EMBL" id="MBA8802107.1"/>
    </source>
</evidence>
<dbReference type="Pfam" id="PF12697">
    <property type="entry name" value="Abhydrolase_6"/>
    <property type="match status" value="1"/>
</dbReference>
<dbReference type="Proteomes" id="UP000580910">
    <property type="component" value="Unassembled WGS sequence"/>
</dbReference>
<dbReference type="RefSeq" id="WP_182536327.1">
    <property type="nucleotide sequence ID" value="NZ_JACGXA010000001.1"/>
</dbReference>
<sequence length="262" mass="27710">MDTVEVDGLRLAYRRTGHGRAVVFVHGGAEDGRVWAPQLDALSDEFTVIAWDEPGAGGSDDVPDGFGLSDYADCLAGLIRALGVSPTPVVGLSWGTTVILELYRRHPEVVRSIVLADGYAGWRGSLGAEEADARLAGVCAALAQPEERFDPTLPGLFAADPPARFVPLLEAMAADVRPSSILTALTAMARADLSHVLPTVGVPTLLIWGALDARSPLSVAYEFERRIPGASLAVIPDCGHVSNLQAPGPFNDLVRGFLQRHG</sequence>
<proteinExistence type="predicted"/>
<dbReference type="PANTHER" id="PTHR43798">
    <property type="entry name" value="MONOACYLGLYCEROL LIPASE"/>
    <property type="match status" value="1"/>
</dbReference>